<sequence length="242" mass="26285">MASIPPLSSRGALLRRSSHRPTVCSSSSSSSSASSSLPPPPWDTTCQVTRRFVSIAAVFLSTFPNHAANAGSPFDKYVKRKKLDPLEAYVPVVLLTQDQFKDLEKSLEIEQPKYDICRSLLRSGPAASLRVNIRAVAQYADDDGKGKIASNAVDECLRALEDLDSLFLHASRNDPTASVESMKSKINTALVALDSLLGTVPSELLEKGQAIAEAYRIPSNQNNNETKSDDLDPELKQLEALL</sequence>
<proteinExistence type="predicted"/>
<feature type="compositionally biased region" description="Low complexity" evidence="1">
    <location>
        <begin position="7"/>
        <end position="36"/>
    </location>
</feature>
<keyword evidence="3" id="KW-1185">Reference proteome</keyword>
<protein>
    <submittedName>
        <fullName evidence="4">Uncharacterized protein LOC120261207</fullName>
    </submittedName>
</protein>
<dbReference type="AlphaFoldDB" id="A0AB40BC88"/>
<organism evidence="3 4">
    <name type="scientific">Dioscorea cayennensis subsp. rotundata</name>
    <name type="common">White Guinea yam</name>
    <name type="synonym">Dioscorea rotundata</name>
    <dbReference type="NCBI Taxonomy" id="55577"/>
    <lineage>
        <taxon>Eukaryota</taxon>
        <taxon>Viridiplantae</taxon>
        <taxon>Streptophyta</taxon>
        <taxon>Embryophyta</taxon>
        <taxon>Tracheophyta</taxon>
        <taxon>Spermatophyta</taxon>
        <taxon>Magnoliopsida</taxon>
        <taxon>Liliopsida</taxon>
        <taxon>Dioscoreales</taxon>
        <taxon>Dioscoreaceae</taxon>
        <taxon>Dioscorea</taxon>
    </lineage>
</organism>
<dbReference type="RefSeq" id="XP_039124927.1">
    <property type="nucleotide sequence ID" value="XM_039268993.1"/>
</dbReference>
<dbReference type="Proteomes" id="UP001515500">
    <property type="component" value="Chromosome 5"/>
</dbReference>
<evidence type="ECO:0000313" key="4">
    <source>
        <dbReference type="RefSeq" id="XP_039124927.1"/>
    </source>
</evidence>
<feature type="domain" description="DUF7880" evidence="2">
    <location>
        <begin position="85"/>
        <end position="211"/>
    </location>
</feature>
<name>A0AB40BC88_DIOCR</name>
<dbReference type="PANTHER" id="PTHR36014">
    <property type="entry name" value="OS03G0176600 PROTEIN"/>
    <property type="match status" value="1"/>
</dbReference>
<evidence type="ECO:0000256" key="1">
    <source>
        <dbReference type="SAM" id="MobiDB-lite"/>
    </source>
</evidence>
<reference evidence="4" key="1">
    <citation type="submission" date="2025-08" db="UniProtKB">
        <authorList>
            <consortium name="RefSeq"/>
        </authorList>
    </citation>
    <scope>IDENTIFICATION</scope>
</reference>
<dbReference type="InterPro" id="IPR057202">
    <property type="entry name" value="DUF7880"/>
</dbReference>
<accession>A0AB40BC88</accession>
<feature type="region of interest" description="Disordered" evidence="1">
    <location>
        <begin position="1"/>
        <end position="40"/>
    </location>
</feature>
<evidence type="ECO:0000313" key="3">
    <source>
        <dbReference type="Proteomes" id="UP001515500"/>
    </source>
</evidence>
<dbReference type="Pfam" id="PF25306">
    <property type="entry name" value="DUF7880"/>
    <property type="match status" value="1"/>
</dbReference>
<dbReference type="PANTHER" id="PTHR36014:SF1">
    <property type="entry name" value="OS03G0176700 PROTEIN"/>
    <property type="match status" value="1"/>
</dbReference>
<gene>
    <name evidence="4" type="primary">LOC120261207</name>
</gene>
<evidence type="ECO:0000259" key="2">
    <source>
        <dbReference type="Pfam" id="PF25306"/>
    </source>
</evidence>
<dbReference type="GeneID" id="120261207"/>